<dbReference type="NCBIfam" id="TIGR01900">
    <property type="entry name" value="dapE-gram_pos"/>
    <property type="match status" value="1"/>
</dbReference>
<dbReference type="InterPro" id="IPR002933">
    <property type="entry name" value="Peptidase_M20"/>
</dbReference>
<dbReference type="AlphaFoldDB" id="A0A2N5JCF2"/>
<name>A0A2N5JCF2_9BIFI</name>
<evidence type="ECO:0000259" key="4">
    <source>
        <dbReference type="Pfam" id="PF07687"/>
    </source>
</evidence>
<feature type="domain" description="Peptidase M20 dimerisation" evidence="4">
    <location>
        <begin position="191"/>
        <end position="284"/>
    </location>
</feature>
<dbReference type="Gene3D" id="3.40.630.10">
    <property type="entry name" value="Zn peptidases"/>
    <property type="match status" value="1"/>
</dbReference>
<dbReference type="RefSeq" id="WP_101614808.1">
    <property type="nucleotide sequence ID" value="NZ_NMWU01000004.1"/>
</dbReference>
<dbReference type="OrthoDB" id="7055905at2"/>
<comment type="caution">
    <text evidence="5">The sequence shown here is derived from an EMBL/GenBank/DDBJ whole genome shotgun (WGS) entry which is preliminary data.</text>
</comment>
<dbReference type="PANTHER" id="PTHR43808">
    <property type="entry name" value="ACETYLORNITHINE DEACETYLASE"/>
    <property type="match status" value="1"/>
</dbReference>
<evidence type="ECO:0000256" key="1">
    <source>
        <dbReference type="ARBA" id="ARBA00022723"/>
    </source>
</evidence>
<dbReference type="InterPro" id="IPR010174">
    <property type="entry name" value="Succinyl-DAP_deSuclase_DapE"/>
</dbReference>
<evidence type="ECO:0000313" key="5">
    <source>
        <dbReference type="EMBL" id="PLS31880.1"/>
    </source>
</evidence>
<dbReference type="Gene3D" id="3.30.70.360">
    <property type="match status" value="1"/>
</dbReference>
<dbReference type="GO" id="GO:0008777">
    <property type="term" value="F:acetylornithine deacetylase activity"/>
    <property type="evidence" value="ECO:0007669"/>
    <property type="project" value="TreeGrafter"/>
</dbReference>
<sequence>MTVEIGFDRHATRVEALNVLLWQIMNEYSVSDHEGPLADAVEQYLNTLPHLTVRRHGDTVVASTDFGKPQRVILAGHIDTVPVIDNFPPKWLEPGDPMIRREIAEAHPDERVLWGRGATDMKPSDAVMLYLAATLTEPKYDLTYVFYDHEEVAAPQNGLRKVVEAHPDWIQGDFAIIGEPTSCGIEGGCNGTTRFDVICHGVAAHSARAWMGENAIHKAADVLNRLNAYEPQTITVEGLDYREGLNATLISGGKGTNVIPDECRVHVNYRFAPDKTLAEAKALMIGADAGAQLGNGEHTATGGVFDGYDIEMKDESPSARPGMDTPMARSLAALAKARTGRDPLAKLGWTDVARFSQLGIPAVNMGAGDALLAHKHDEQVPESDLILLADILEEWLS</sequence>
<evidence type="ECO:0000313" key="6">
    <source>
        <dbReference type="Proteomes" id="UP000235050"/>
    </source>
</evidence>
<dbReference type="GO" id="GO:0009089">
    <property type="term" value="P:lysine biosynthetic process via diaminopimelate"/>
    <property type="evidence" value="ECO:0007669"/>
    <property type="project" value="UniProtKB-UniRule"/>
</dbReference>
<dbReference type="PANTHER" id="PTHR43808:SF31">
    <property type="entry name" value="N-ACETYL-L-CITRULLINE DEACETYLASE"/>
    <property type="match status" value="1"/>
</dbReference>
<protein>
    <recommendedName>
        <fullName evidence="3">Succinyl-diaminopimelate desuccinylase</fullName>
        <ecNumber evidence="3">3.5.1.18</ecNumber>
    </recommendedName>
</protein>
<evidence type="ECO:0000256" key="3">
    <source>
        <dbReference type="NCBIfam" id="TIGR01900"/>
    </source>
</evidence>
<organism evidence="5 6">
    <name type="scientific">Bifidobacterium margollesii</name>
    <dbReference type="NCBI Taxonomy" id="2020964"/>
    <lineage>
        <taxon>Bacteria</taxon>
        <taxon>Bacillati</taxon>
        <taxon>Actinomycetota</taxon>
        <taxon>Actinomycetes</taxon>
        <taxon>Bifidobacteriales</taxon>
        <taxon>Bifidobacteriaceae</taxon>
        <taxon>Bifidobacterium</taxon>
    </lineage>
</organism>
<accession>A0A2N5JCF2</accession>
<dbReference type="Pfam" id="PF07687">
    <property type="entry name" value="M20_dimer"/>
    <property type="match status" value="1"/>
</dbReference>
<proteinExistence type="predicted"/>
<gene>
    <name evidence="5" type="ORF">Uis1B_0258</name>
</gene>
<dbReference type="EC" id="3.5.1.18" evidence="3"/>
<dbReference type="Proteomes" id="UP000235050">
    <property type="component" value="Unassembled WGS sequence"/>
</dbReference>
<dbReference type="InterPro" id="IPR036264">
    <property type="entry name" value="Bact_exopeptidase_dim_dom"/>
</dbReference>
<dbReference type="EMBL" id="NMWU01000004">
    <property type="protein sequence ID" value="PLS31880.1"/>
    <property type="molecule type" value="Genomic_DNA"/>
</dbReference>
<evidence type="ECO:0000256" key="2">
    <source>
        <dbReference type="ARBA" id="ARBA00022801"/>
    </source>
</evidence>
<dbReference type="GO" id="GO:0006526">
    <property type="term" value="P:L-arginine biosynthetic process"/>
    <property type="evidence" value="ECO:0007669"/>
    <property type="project" value="TreeGrafter"/>
</dbReference>
<dbReference type="GO" id="GO:0009014">
    <property type="term" value="F:succinyl-diaminopimelate desuccinylase activity"/>
    <property type="evidence" value="ECO:0007669"/>
    <property type="project" value="UniProtKB-UniRule"/>
</dbReference>
<dbReference type="InterPro" id="IPR011650">
    <property type="entry name" value="Peptidase_M20_dimer"/>
</dbReference>
<dbReference type="SUPFAM" id="SSF55031">
    <property type="entry name" value="Bacterial exopeptidase dimerisation domain"/>
    <property type="match status" value="1"/>
</dbReference>
<keyword evidence="1" id="KW-0479">Metal-binding</keyword>
<dbReference type="Pfam" id="PF01546">
    <property type="entry name" value="Peptidase_M20"/>
    <property type="match status" value="1"/>
</dbReference>
<dbReference type="InterPro" id="IPR050072">
    <property type="entry name" value="Peptidase_M20A"/>
</dbReference>
<dbReference type="GO" id="GO:0046872">
    <property type="term" value="F:metal ion binding"/>
    <property type="evidence" value="ECO:0007669"/>
    <property type="project" value="UniProtKB-KW"/>
</dbReference>
<dbReference type="SUPFAM" id="SSF53187">
    <property type="entry name" value="Zn-dependent exopeptidases"/>
    <property type="match status" value="1"/>
</dbReference>
<keyword evidence="2" id="KW-0378">Hydrolase</keyword>
<keyword evidence="6" id="KW-1185">Reference proteome</keyword>
<reference evidence="5 6" key="1">
    <citation type="submission" date="2017-07" db="EMBL/GenBank/DDBJ databases">
        <title>Bifidobacterium novel species.</title>
        <authorList>
            <person name="Lugli G.A."/>
            <person name="Milani C."/>
            <person name="Duranti S."/>
            <person name="Mangifesta M."/>
        </authorList>
    </citation>
    <scope>NUCLEOTIDE SEQUENCE [LARGE SCALE GENOMIC DNA]</scope>
    <source>
        <strain evidence="6">Uis1B</strain>
    </source>
</reference>